<dbReference type="Proteomes" id="UP001652582">
    <property type="component" value="Chromosome 23"/>
</dbReference>
<dbReference type="RefSeq" id="XP_052744485.1">
    <property type="nucleotide sequence ID" value="XM_052888525.1"/>
</dbReference>
<gene>
    <name evidence="3" type="primary">LOC112054821</name>
</gene>
<accession>A0ABM3LZI0</accession>
<sequence>MSGHKEIQFHSLRKDELVYEVSIRSETPGSTVDELRRQMRGLMIECPSTAILETNIDSNTELVIINDKLNELATIIEGWGKSGDRGSIARAEALAYHLFHRVNRLKVDESAKVSAKVGEARLRLGKFIAIIEAPGKNVSEQLSTSSKPSPSAEASEIECSGDKNLAKWNLKFNGSTDPRSFVERVEELQLCYGVSEAKLFRSAVQLFEDQALLWYRGIRDQKLLEDMNNRSMFAVVFLCVVASVMPNPVRRSPDLEARRRSSIDRSMIRFGRSYPPEPSAADLREAFQRPTRKGNSFLRFGRSQPITFTTDDLISLLRTYEDDYEIPTSKRVSNFVRLGRDPKFIRLGRSTDEEKLGYEQSSNLVVSGYPERKHRARDHFIRLGRDSEELNRDEEEIGEEREKRSTDCHDC</sequence>
<evidence type="ECO:0000313" key="3">
    <source>
        <dbReference type="RefSeq" id="XP_052744485.1"/>
    </source>
</evidence>
<dbReference type="GeneID" id="112054821"/>
<evidence type="ECO:0000256" key="1">
    <source>
        <dbReference type="SAM" id="MobiDB-lite"/>
    </source>
</evidence>
<reference evidence="3" key="1">
    <citation type="submission" date="2025-08" db="UniProtKB">
        <authorList>
            <consortium name="RefSeq"/>
        </authorList>
    </citation>
    <scope>IDENTIFICATION</scope>
</reference>
<feature type="compositionally biased region" description="Basic and acidic residues" evidence="1">
    <location>
        <begin position="400"/>
        <end position="411"/>
    </location>
</feature>
<feature type="region of interest" description="Disordered" evidence="1">
    <location>
        <begin position="384"/>
        <end position="411"/>
    </location>
</feature>
<name>A0ABM3LZI0_BICAN</name>
<evidence type="ECO:0000313" key="2">
    <source>
        <dbReference type="Proteomes" id="UP001652582"/>
    </source>
</evidence>
<proteinExistence type="predicted"/>
<keyword evidence="2" id="KW-1185">Reference proteome</keyword>
<protein>
    <submittedName>
        <fullName evidence="3">Uncharacterized protein LOC112054821 isoform X2</fullName>
    </submittedName>
</protein>
<organism evidence="2 3">
    <name type="scientific">Bicyclus anynana</name>
    <name type="common">Squinting bush brown butterfly</name>
    <dbReference type="NCBI Taxonomy" id="110368"/>
    <lineage>
        <taxon>Eukaryota</taxon>
        <taxon>Metazoa</taxon>
        <taxon>Ecdysozoa</taxon>
        <taxon>Arthropoda</taxon>
        <taxon>Hexapoda</taxon>
        <taxon>Insecta</taxon>
        <taxon>Pterygota</taxon>
        <taxon>Neoptera</taxon>
        <taxon>Endopterygota</taxon>
        <taxon>Lepidoptera</taxon>
        <taxon>Glossata</taxon>
        <taxon>Ditrysia</taxon>
        <taxon>Papilionoidea</taxon>
        <taxon>Nymphalidae</taxon>
        <taxon>Satyrinae</taxon>
        <taxon>Satyrini</taxon>
        <taxon>Mycalesina</taxon>
        <taxon>Bicyclus</taxon>
    </lineage>
</organism>